<accession>A0A1K1RV04</accession>
<keyword evidence="1" id="KW-0472">Membrane</keyword>
<dbReference type="AlphaFoldDB" id="A0A1K1RV04"/>
<dbReference type="InterPro" id="IPR036691">
    <property type="entry name" value="Endo/exonu/phosph_ase_sf"/>
</dbReference>
<feature type="transmembrane region" description="Helical" evidence="1">
    <location>
        <begin position="39"/>
        <end position="58"/>
    </location>
</feature>
<dbReference type="GO" id="GO:0004519">
    <property type="term" value="F:endonuclease activity"/>
    <property type="evidence" value="ECO:0007669"/>
    <property type="project" value="UniProtKB-KW"/>
</dbReference>
<keyword evidence="3" id="KW-0255">Endonuclease</keyword>
<dbReference type="OrthoDB" id="9796594at2"/>
<keyword evidence="4" id="KW-1185">Reference proteome</keyword>
<sequence>MQIPEITAFVLSSVFMISTLAPLIRWDDWWIRIFDFPRLQLWLIGLTGFILCLCFFHFSGPFHYIFAAALLACLIFQTSKILPYTRLYHQEVIRFKGKQDAENRVSVLVSNVLTPNRNSDKLIEIIRKKKPNMFLTLETDLWWEDKLDELEKDYPYTVKIPLDNLYGMHLYSNLELENAKTKFLIKDDIPSIEAYVKLPSGKKVKIYCLHPMPPSPTESDTSTDRDAELLLVGKKVKKADETTLVFGDLNDVAWSYTTILFRKISGLLDPRIGRGMFSTFHANYFFLRWPLDHVFHSKDFMLNEIRRLPSIGSDHFPIYASLQFRPVAEKVQEEPEADAEDEDLAREKIDKADPIVKTEKTQYKAFSL</sequence>
<dbReference type="Pfam" id="PF03372">
    <property type="entry name" value="Exo_endo_phos"/>
    <property type="match status" value="1"/>
</dbReference>
<name>A0A1K1RV04_9FLAO</name>
<dbReference type="RefSeq" id="WP_072319280.1">
    <property type="nucleotide sequence ID" value="NZ_FPJE01000036.1"/>
</dbReference>
<proteinExistence type="predicted"/>
<dbReference type="InterPro" id="IPR005135">
    <property type="entry name" value="Endo/exonuclease/phosphatase"/>
</dbReference>
<dbReference type="Gene3D" id="3.60.10.10">
    <property type="entry name" value="Endonuclease/exonuclease/phosphatase"/>
    <property type="match status" value="1"/>
</dbReference>
<dbReference type="EMBL" id="FPJE01000036">
    <property type="protein sequence ID" value="SFW75992.1"/>
    <property type="molecule type" value="Genomic_DNA"/>
</dbReference>
<feature type="transmembrane region" description="Helical" evidence="1">
    <location>
        <begin position="6"/>
        <end position="27"/>
    </location>
</feature>
<feature type="domain" description="Endonuclease/exonuclease/phosphatase" evidence="2">
    <location>
        <begin position="111"/>
        <end position="315"/>
    </location>
</feature>
<evidence type="ECO:0000313" key="3">
    <source>
        <dbReference type="EMBL" id="SFW75992.1"/>
    </source>
</evidence>
<feature type="transmembrane region" description="Helical" evidence="1">
    <location>
        <begin position="64"/>
        <end position="82"/>
    </location>
</feature>
<keyword evidence="3" id="KW-0378">Hydrolase</keyword>
<dbReference type="GO" id="GO:0004527">
    <property type="term" value="F:exonuclease activity"/>
    <property type="evidence" value="ECO:0007669"/>
    <property type="project" value="UniProtKB-KW"/>
</dbReference>
<evidence type="ECO:0000256" key="1">
    <source>
        <dbReference type="SAM" id="Phobius"/>
    </source>
</evidence>
<dbReference type="STRING" id="1150368.SAMN02927921_04052"/>
<dbReference type="Proteomes" id="UP000182248">
    <property type="component" value="Unassembled WGS sequence"/>
</dbReference>
<evidence type="ECO:0000259" key="2">
    <source>
        <dbReference type="Pfam" id="PF03372"/>
    </source>
</evidence>
<dbReference type="SUPFAM" id="SSF56219">
    <property type="entry name" value="DNase I-like"/>
    <property type="match status" value="1"/>
</dbReference>
<reference evidence="3 4" key="1">
    <citation type="submission" date="2016-11" db="EMBL/GenBank/DDBJ databases">
        <authorList>
            <person name="Jaros S."/>
            <person name="Januszkiewicz K."/>
            <person name="Wedrychowicz H."/>
        </authorList>
    </citation>
    <scope>NUCLEOTIDE SEQUENCE [LARGE SCALE GENOMIC DNA]</scope>
    <source>
        <strain evidence="3 4">CGMCC 1.12145</strain>
    </source>
</reference>
<keyword evidence="1" id="KW-0812">Transmembrane</keyword>
<gene>
    <name evidence="3" type="ORF">SAMN02927921_04052</name>
</gene>
<evidence type="ECO:0000313" key="4">
    <source>
        <dbReference type="Proteomes" id="UP000182248"/>
    </source>
</evidence>
<protein>
    <submittedName>
        <fullName evidence="3">Uncharacterized conserved protein YafD, endonuclease/exonuclease/phosphatase (EEP) superfamily</fullName>
    </submittedName>
</protein>
<keyword evidence="1" id="KW-1133">Transmembrane helix</keyword>
<keyword evidence="3" id="KW-0540">Nuclease</keyword>
<organism evidence="3 4">
    <name type="scientific">Sinomicrobium oceani</name>
    <dbReference type="NCBI Taxonomy" id="1150368"/>
    <lineage>
        <taxon>Bacteria</taxon>
        <taxon>Pseudomonadati</taxon>
        <taxon>Bacteroidota</taxon>
        <taxon>Flavobacteriia</taxon>
        <taxon>Flavobacteriales</taxon>
        <taxon>Flavobacteriaceae</taxon>
        <taxon>Sinomicrobium</taxon>
    </lineage>
</organism>
<keyword evidence="3" id="KW-0269">Exonuclease</keyword>